<dbReference type="GO" id="GO:0003677">
    <property type="term" value="F:DNA binding"/>
    <property type="evidence" value="ECO:0007669"/>
    <property type="project" value="UniProtKB-UniRule"/>
</dbReference>
<evidence type="ECO:0000256" key="3">
    <source>
        <dbReference type="ARBA" id="ARBA00023125"/>
    </source>
</evidence>
<dbReference type="Gene3D" id="1.10.150.130">
    <property type="match status" value="1"/>
</dbReference>
<dbReference type="InterPro" id="IPR013762">
    <property type="entry name" value="Integrase-like_cat_sf"/>
</dbReference>
<dbReference type="InterPro" id="IPR011010">
    <property type="entry name" value="DNA_brk_join_enz"/>
</dbReference>
<dbReference type="Pfam" id="PF14657">
    <property type="entry name" value="Arm-DNA-bind_4"/>
    <property type="match status" value="1"/>
</dbReference>
<protein>
    <submittedName>
        <fullName evidence="5">Putative prophage phiRv2 integrase</fullName>
    </submittedName>
</protein>
<evidence type="ECO:0000256" key="1">
    <source>
        <dbReference type="ARBA" id="ARBA00008857"/>
    </source>
</evidence>
<dbReference type="KEGG" id="asoc:CB4_03179"/>
<dbReference type="InterPro" id="IPR028259">
    <property type="entry name" value="AP2-like_int_N"/>
</dbReference>
<name>A0A0U4WKJ6_9BACL</name>
<keyword evidence="4" id="KW-0233">DNA recombination</keyword>
<dbReference type="RefSeq" id="WP_096466687.1">
    <property type="nucleotide sequence ID" value="NZ_AP017312.1"/>
</dbReference>
<gene>
    <name evidence="5" type="ORF">CB4_03179</name>
</gene>
<dbReference type="InterPro" id="IPR050090">
    <property type="entry name" value="Tyrosine_recombinase_XerCD"/>
</dbReference>
<organism evidence="5 6">
    <name type="scientific">Aneurinibacillus soli</name>
    <dbReference type="NCBI Taxonomy" id="1500254"/>
    <lineage>
        <taxon>Bacteria</taxon>
        <taxon>Bacillati</taxon>
        <taxon>Bacillota</taxon>
        <taxon>Bacilli</taxon>
        <taxon>Bacillales</taxon>
        <taxon>Paenibacillaceae</taxon>
        <taxon>Aneurinibacillus group</taxon>
        <taxon>Aneurinibacillus</taxon>
    </lineage>
</organism>
<dbReference type="Proteomes" id="UP000217696">
    <property type="component" value="Chromosome"/>
</dbReference>
<dbReference type="SUPFAM" id="SSF56349">
    <property type="entry name" value="DNA breaking-rejoining enzymes"/>
    <property type="match status" value="1"/>
</dbReference>
<dbReference type="PANTHER" id="PTHR30349:SF64">
    <property type="entry name" value="PROPHAGE INTEGRASE INTD-RELATED"/>
    <property type="match status" value="1"/>
</dbReference>
<accession>A0A0U4WKJ6</accession>
<evidence type="ECO:0000256" key="2">
    <source>
        <dbReference type="ARBA" id="ARBA00022908"/>
    </source>
</evidence>
<dbReference type="InterPro" id="IPR010998">
    <property type="entry name" value="Integrase_recombinase_N"/>
</dbReference>
<dbReference type="PANTHER" id="PTHR30349">
    <property type="entry name" value="PHAGE INTEGRASE-RELATED"/>
    <property type="match status" value="1"/>
</dbReference>
<dbReference type="GO" id="GO:0015074">
    <property type="term" value="P:DNA integration"/>
    <property type="evidence" value="ECO:0007669"/>
    <property type="project" value="UniProtKB-KW"/>
</dbReference>
<dbReference type="InterPro" id="IPR004107">
    <property type="entry name" value="Integrase_SAM-like_N"/>
</dbReference>
<dbReference type="CDD" id="cd01189">
    <property type="entry name" value="INT_ICEBs1_C_like"/>
    <property type="match status" value="1"/>
</dbReference>
<evidence type="ECO:0000256" key="4">
    <source>
        <dbReference type="ARBA" id="ARBA00023172"/>
    </source>
</evidence>
<dbReference type="AlphaFoldDB" id="A0A0U4WKJ6"/>
<keyword evidence="3" id="KW-0238">DNA-binding</keyword>
<keyword evidence="2" id="KW-0229">DNA integration</keyword>
<proteinExistence type="inferred from homology"/>
<dbReference type="InterPro" id="IPR002104">
    <property type="entry name" value="Integrase_catalytic"/>
</dbReference>
<keyword evidence="6" id="KW-1185">Reference proteome</keyword>
<dbReference type="Pfam" id="PF14659">
    <property type="entry name" value="Phage_int_SAM_3"/>
    <property type="match status" value="1"/>
</dbReference>
<dbReference type="GO" id="GO:0006310">
    <property type="term" value="P:DNA recombination"/>
    <property type="evidence" value="ECO:0007669"/>
    <property type="project" value="UniProtKB-KW"/>
</dbReference>
<evidence type="ECO:0000313" key="6">
    <source>
        <dbReference type="Proteomes" id="UP000217696"/>
    </source>
</evidence>
<dbReference type="InterPro" id="IPR044068">
    <property type="entry name" value="CB"/>
</dbReference>
<dbReference type="PROSITE" id="PS51898">
    <property type="entry name" value="TYR_RECOMBINASE"/>
    <property type="match status" value="1"/>
</dbReference>
<dbReference type="Pfam" id="PF00589">
    <property type="entry name" value="Phage_integrase"/>
    <property type="match status" value="1"/>
</dbReference>
<comment type="similarity">
    <text evidence="1">Belongs to the 'phage' integrase family.</text>
</comment>
<dbReference type="OrthoDB" id="9803188at2"/>
<dbReference type="EMBL" id="AP017312">
    <property type="protein sequence ID" value="BAU29001.1"/>
    <property type="molecule type" value="Genomic_DNA"/>
</dbReference>
<sequence length="376" mass="43771">MKGYFRKRGEKWSFTLDIGRDHETGKRKQKTMSGFKTKKEAEKACAELILKIENGSYQAYSKDSFAEFMKQFMEMQKQSVRATTLETQTFMLEKHLLPAFGPILLRDIKPHHIQKFYTDKLEAGLSGSYVHTIHCLLNKALRIAYEWGLIEKNVATLVKPPRKSSKEMKVWNIDQIQHFLEVTKECRFHLAYLLGIWTGMRRGEILGLRWQDVDIENGILSVRQTIYRGAHKLIIQEPKTKGSRRTITFPTSVSTALRRHKLRQQEVKLRMGTRHQEHDLVIAHDIGTPVDPSELTRWFKHWTKKAELPSIRFHDLRHTHATILMQLGENPKIISERLGHNNISITLDTYSHVLPNMQRDLANKLEATLQKRPSSS</sequence>
<evidence type="ECO:0000313" key="5">
    <source>
        <dbReference type="EMBL" id="BAU29001.1"/>
    </source>
</evidence>
<dbReference type="PROSITE" id="PS51900">
    <property type="entry name" value="CB"/>
    <property type="match status" value="1"/>
</dbReference>
<dbReference type="Gene3D" id="1.10.443.10">
    <property type="entry name" value="Intergrase catalytic core"/>
    <property type="match status" value="1"/>
</dbReference>
<reference evidence="5 6" key="1">
    <citation type="submission" date="2015-12" db="EMBL/GenBank/DDBJ databases">
        <title>Genome sequence of Aneurinibacillus soli.</title>
        <authorList>
            <person name="Lee J.S."/>
            <person name="Lee K.C."/>
            <person name="Kim K.K."/>
            <person name="Lee B.W."/>
        </authorList>
    </citation>
    <scope>NUCLEOTIDE SEQUENCE [LARGE SCALE GENOMIC DNA]</scope>
    <source>
        <strain evidence="5 6">CB4</strain>
    </source>
</reference>